<gene>
    <name evidence="1" type="ORF">DIR46_03205</name>
</gene>
<dbReference type="Proteomes" id="UP000245820">
    <property type="component" value="Chromosome"/>
</dbReference>
<dbReference type="OrthoDB" id="6451163at2"/>
<dbReference type="AlphaFoldDB" id="A0A2S2DDX0"/>
<dbReference type="RefSeq" id="WP_109343954.1">
    <property type="nucleotide sequence ID" value="NZ_CP029343.1"/>
</dbReference>
<name>A0A2S2DDX0_9BURK</name>
<evidence type="ECO:0000313" key="2">
    <source>
        <dbReference type="Proteomes" id="UP000245820"/>
    </source>
</evidence>
<proteinExistence type="predicted"/>
<dbReference type="InterPro" id="IPR009663">
    <property type="entry name" value="PAP_PilO"/>
</dbReference>
<sequence>MSIHAIAIGRHKLVCGLFWQSLSRPRELAAEARALALKIDADLLVLRKDHTMAQAGYAHTRDGARRGQASFACVAAARLAQDAGFCNGQRQAPHNWLGAFRLPDGMWAYLAVRDANFLPGGDFAGTREQVLERLHGDYALGGWNRVTGDPGLAQYGFHDFLPVDIDALLAGDAKVRWARLDTVGRPAQRRAWLLGAGATLAALVTAATLYQRHSAQQLRDMQQRAMEAVLHEAPPPAPPPPPPWHAQAPADDLVRRCLARLRHLAPGGWPLEQFQCGPGDATHSWRRGESHLGLLLAALPQAQVDASGERAVLSEALEAGATRAEELASGIEGRRMLQELWQRLGLTGQVAERPLPPAPPGPDGAVPPPPGWTTYSVSVALDRLAPQALPAMLQMPGLRLEKITYRSGIWSLEGVLYAK</sequence>
<keyword evidence="2" id="KW-1185">Reference proteome</keyword>
<dbReference type="KEGG" id="mtim:DIR46_03205"/>
<accession>A0A2S2DDX0</accession>
<dbReference type="Pfam" id="PF06864">
    <property type="entry name" value="PAP_PilO"/>
    <property type="match status" value="1"/>
</dbReference>
<reference evidence="1 2" key="1">
    <citation type="submission" date="2018-05" db="EMBL/GenBank/DDBJ databases">
        <title>Complete genome sequence of Massilia oculi sp. nov. CCUG 43427T (=DSM 26321T), the type strain of M. oculi, and comparison with genome sequences of other Massilia strains.</title>
        <authorList>
            <person name="Zhu B."/>
        </authorList>
    </citation>
    <scope>NUCLEOTIDE SEQUENCE [LARGE SCALE GENOMIC DNA]</scope>
    <source>
        <strain evidence="1 2">CCUG 43427</strain>
    </source>
</reference>
<evidence type="ECO:0000313" key="1">
    <source>
        <dbReference type="EMBL" id="AWL03551.1"/>
    </source>
</evidence>
<protein>
    <submittedName>
        <fullName evidence="1">Uncharacterized protein</fullName>
    </submittedName>
</protein>
<dbReference type="EMBL" id="CP029343">
    <property type="protein sequence ID" value="AWL03551.1"/>
    <property type="molecule type" value="Genomic_DNA"/>
</dbReference>
<organism evidence="1 2">
    <name type="scientific">Massilia oculi</name>
    <dbReference type="NCBI Taxonomy" id="945844"/>
    <lineage>
        <taxon>Bacteria</taxon>
        <taxon>Pseudomonadati</taxon>
        <taxon>Pseudomonadota</taxon>
        <taxon>Betaproteobacteria</taxon>
        <taxon>Burkholderiales</taxon>
        <taxon>Oxalobacteraceae</taxon>
        <taxon>Telluria group</taxon>
        <taxon>Massilia</taxon>
    </lineage>
</organism>